<dbReference type="SUPFAM" id="SSF51294">
    <property type="entry name" value="Hedgehog/intein (Hint) domain"/>
    <property type="match status" value="1"/>
</dbReference>
<feature type="domain" description="DOD-type homing endonuclease" evidence="1">
    <location>
        <begin position="217"/>
        <end position="337"/>
    </location>
</feature>
<dbReference type="InterPro" id="IPR036844">
    <property type="entry name" value="Hint_dom_sf"/>
</dbReference>
<evidence type="ECO:0000259" key="1">
    <source>
        <dbReference type="PROSITE" id="PS50819"/>
    </source>
</evidence>
<evidence type="ECO:0000313" key="3">
    <source>
        <dbReference type="Proteomes" id="UP000275137"/>
    </source>
</evidence>
<dbReference type="SUPFAM" id="SSF55608">
    <property type="entry name" value="Homing endonucleases"/>
    <property type="match status" value="1"/>
</dbReference>
<dbReference type="InterPro" id="IPR004860">
    <property type="entry name" value="LAGLIDADG_dom"/>
</dbReference>
<dbReference type="AlphaFoldDB" id="A0A3N0V5C8"/>
<name>A0A3N0V5C8_9PROT</name>
<dbReference type="EMBL" id="RJVP01000001">
    <property type="protein sequence ID" value="ROH87996.1"/>
    <property type="molecule type" value="Genomic_DNA"/>
</dbReference>
<gene>
    <name evidence="2" type="ORF">ED236_00440</name>
</gene>
<protein>
    <recommendedName>
        <fullName evidence="1">DOD-type homing endonuclease domain-containing protein</fullName>
    </recommendedName>
</protein>
<dbReference type="Proteomes" id="UP000275137">
    <property type="component" value="Unassembled WGS sequence"/>
</dbReference>
<keyword evidence="3" id="KW-1185">Reference proteome</keyword>
<dbReference type="GO" id="GO:0004519">
    <property type="term" value="F:endonuclease activity"/>
    <property type="evidence" value="ECO:0007669"/>
    <property type="project" value="InterPro"/>
</dbReference>
<dbReference type="Gene3D" id="3.10.28.10">
    <property type="entry name" value="Homing endonucleases"/>
    <property type="match status" value="1"/>
</dbReference>
<comment type="caution">
    <text evidence="2">The sequence shown here is derived from an EMBL/GenBank/DDBJ whole genome shotgun (WGS) entry which is preliminary data.</text>
</comment>
<evidence type="ECO:0000313" key="2">
    <source>
        <dbReference type="EMBL" id="ROH87996.1"/>
    </source>
</evidence>
<dbReference type="InterPro" id="IPR027434">
    <property type="entry name" value="Homing_endonucl"/>
</dbReference>
<dbReference type="Pfam" id="PF14528">
    <property type="entry name" value="LAGLIDADG_3"/>
    <property type="match status" value="1"/>
</dbReference>
<dbReference type="PROSITE" id="PS50819">
    <property type="entry name" value="INTEIN_ENDONUCLEASE"/>
    <property type="match status" value="1"/>
</dbReference>
<accession>A0A3N0V5C8</accession>
<dbReference type="RefSeq" id="WP_123235990.1">
    <property type="nucleotide sequence ID" value="NZ_RJVP01000001.1"/>
</dbReference>
<proteinExistence type="predicted"/>
<reference evidence="2 3" key="1">
    <citation type="submission" date="2018-10" db="EMBL/GenBank/DDBJ databases">
        <authorList>
            <person name="Chen W.-M."/>
        </authorList>
    </citation>
    <scope>NUCLEOTIDE SEQUENCE [LARGE SCALE GENOMIC DNA]</scope>
    <source>
        <strain evidence="2 3">H-5</strain>
    </source>
</reference>
<organism evidence="2 3">
    <name type="scientific">Pseudomethylobacillus aquaticus</name>
    <dbReference type="NCBI Taxonomy" id="2676064"/>
    <lineage>
        <taxon>Bacteria</taxon>
        <taxon>Pseudomonadati</taxon>
        <taxon>Pseudomonadota</taxon>
        <taxon>Betaproteobacteria</taxon>
        <taxon>Nitrosomonadales</taxon>
        <taxon>Methylophilaceae</taxon>
        <taxon>Pseudomethylobacillus</taxon>
    </lineage>
</organism>
<dbReference type="InterPro" id="IPR004042">
    <property type="entry name" value="Intein_endonuc_central"/>
</dbReference>
<sequence>MVNEHDGELNQQLRKDIQEAKFQSVLDWWEAIEADYGHEGRRWLGRNDRFYLLCVLLHRPDAYHPWLYARTREVESNPDGYLDLWAREHYKGEPLDQPIATPSGWTTFGELNIGSWVFGADGQPCQVIAMTEVFQDPNCYEVEFDDGAKCRVSSNHLWTVERKTRKRLGRGRMYRESVTVHTKDMAELRHLQDNRLAVRINDPIQMPDALLPIEPYTLGAWLGDGACAAGSITGADDEVFERISAEGYKLSHNITPDENARRHTVYGLSVLLRGVDILGNKHIPIWYQRGSVSQRLELLRGLMDTDGHCNTRGTATFVNKNERLANDVYELCTGLGLKPTIRRYDVDHGAFWQISFQAYQEFNPFHIKRKADRAKTGERRARRFIVAVRKIDTIPMRCIQVDRKDGLYLTGKEMVTTHNSTVITFAGSIQEILIDPEITIGVFSHTKAIARKFVQQVKYELESNEELQQLYPDVLYPNPHKQAPKWSLDAGLIVRRKTNPKEATLEGHGLVDGMPTGAHFRLRIYDDVVTPASVTTPEQISKTTEAWSLSDNLGAVTTLPDGNEVMRRWHVGTRYSFADTYQHIIDKEILKQRIYAATDDGTIHGTPVFLSQAIWDHKLKTQTESTIACQQLQNPIAGSQAMFKKEHLRFMEVRPKFLNVYIMVDPASSKKKGSDRTAMAVVGVDPQMNKWLLDGYCHKMNLAERWEALRGLRKRWMNVPGVQRVEVGYEKYGMQSDIEHFNEKMQIERDVFDIKELNWTKEGNQSKTDRVQRLYPDFRNGKFFLPRILKEESPSQIKCRAAGEIYRIYLPTRRRDEAANVYTLNKRFLDEYLTFPFSKKDDMIDCVSRIYDMEIVPPVVIDMRQLDPVEYVDGV</sequence>